<dbReference type="Proteomes" id="UP000251993">
    <property type="component" value="Chromosome"/>
</dbReference>
<dbReference type="Pfam" id="PF03636">
    <property type="entry name" value="Glyco_hydro_65N"/>
    <property type="match status" value="1"/>
</dbReference>
<dbReference type="Gene3D" id="1.50.10.10">
    <property type="match status" value="1"/>
</dbReference>
<keyword evidence="7" id="KW-0378">Hydrolase</keyword>
<sequence length="773" mass="89006">MKNYIKHDPWCIIEDGFYAEYNEITESLTSLGNGRMGQRGNFEEKFTGKTLLGNYVAGVFYPDKTRVGWWKNGYPRYFAKVLNACNWIGIDVQIDGETLDLGLCPVSEYSRVLNMKEGILERTFVASLSDGKQVRVHSQRFCSIVDDEAGAIRYAITLLNFDGKITLTPYLDGDISNKDSNYGEKFWDEIRKETAFGEAYLEMRTKDTPFKTELFNVCTGMKIDLTLNGEPVDFQSKPVKAEKFVACKVEIEAKAGEEVALYKYAVNLASLNHPTDRLLANAKAYVERIADKGFAQMKAEQIEAWAERWDKNDIVIEGDDAAQQGIRFNIFQLEQTYTGEDDRLNIGPKGFTGEKYGGSTYWDTEAYCLPFYLATADQKVARNLLIYRHKHLQKAIENAANLGFKDGAALYPMVTMTGEECHNEWEITFEEIHRNGAIAYAIYDYIRHTGDEGYLAEYGLEVLIGIARFWAQRVNWSSDKQKYVMLGVTGPNEYENNVNNNFYTNYLAVWCLRFTLEGIRSWKSEVSELLQKINFDFEVETAKWQHIIDNMHYPYDAQRQVYLQQDGFLDKELLTVDDITEHRPINQKWSWDRILRSCFIKQADVLQGLYFFEEDFDLDTIRRNFDFYEPMTVHESSLSPCVHVILAAMLGYKEKAYEMYLRTSRLDLDDYNNDTEDGLHITSMAGTWMSVIKGFAGMRIRNGVLSFAPYLPDQWQGYSFRITFKGQIIRVSVKPEAIEVENFSNLPVSFAVNENLVELEANGHRTLIITVKK</sequence>
<evidence type="ECO:0000259" key="4">
    <source>
        <dbReference type="Pfam" id="PF03632"/>
    </source>
</evidence>
<dbReference type="InterPro" id="IPR012341">
    <property type="entry name" value="6hp_glycosidase-like_sf"/>
</dbReference>
<dbReference type="Pfam" id="PF03632">
    <property type="entry name" value="Glyco_hydro_65m"/>
    <property type="match status" value="1"/>
</dbReference>
<dbReference type="KEGG" id="run:DR864_07705"/>
<evidence type="ECO:0000313" key="8">
    <source>
        <dbReference type="Proteomes" id="UP000251993"/>
    </source>
</evidence>
<feature type="domain" description="Glycoside hydrolase family 65 C-terminal" evidence="5">
    <location>
        <begin position="698"/>
        <end position="759"/>
    </location>
</feature>
<dbReference type="EMBL" id="CP030850">
    <property type="protein sequence ID" value="AXE17626.1"/>
    <property type="molecule type" value="Genomic_DNA"/>
</dbReference>
<feature type="binding site" evidence="3">
    <location>
        <begin position="362"/>
        <end position="363"/>
    </location>
    <ligand>
        <name>substrate</name>
    </ligand>
</feature>
<dbReference type="AlphaFoldDB" id="A0A344TG55"/>
<evidence type="ECO:0000256" key="3">
    <source>
        <dbReference type="PIRSR" id="PIRSR036289-51"/>
    </source>
</evidence>
<dbReference type="InterPro" id="IPR011013">
    <property type="entry name" value="Gal_mutarotase_sf_dom"/>
</dbReference>
<dbReference type="PANTHER" id="PTHR11051:SF14">
    <property type="entry name" value="MALTOSE PHOSPHORYLASE"/>
    <property type="match status" value="1"/>
</dbReference>
<feature type="active site" description="Proton donor" evidence="2">
    <location>
        <position position="493"/>
    </location>
</feature>
<evidence type="ECO:0000259" key="6">
    <source>
        <dbReference type="Pfam" id="PF03636"/>
    </source>
</evidence>
<keyword evidence="8" id="KW-1185">Reference proteome</keyword>
<dbReference type="GO" id="GO:0005975">
    <property type="term" value="P:carbohydrate metabolic process"/>
    <property type="evidence" value="ECO:0007669"/>
    <property type="project" value="InterPro"/>
</dbReference>
<evidence type="ECO:0000256" key="1">
    <source>
        <dbReference type="ARBA" id="ARBA00006768"/>
    </source>
</evidence>
<evidence type="ECO:0000259" key="5">
    <source>
        <dbReference type="Pfam" id="PF03633"/>
    </source>
</evidence>
<protein>
    <submittedName>
        <fullName evidence="7">Glycoside hydrolase family 65 protein</fullName>
    </submittedName>
</protein>
<dbReference type="InterPro" id="IPR005196">
    <property type="entry name" value="Glyco_hydro_65_N"/>
</dbReference>
<feature type="domain" description="Glycoside hydrolase family 65 central catalytic" evidence="4">
    <location>
        <begin position="327"/>
        <end position="689"/>
    </location>
</feature>
<dbReference type="InterPro" id="IPR008928">
    <property type="entry name" value="6-hairpin_glycosidase_sf"/>
</dbReference>
<dbReference type="Gene3D" id="2.70.98.40">
    <property type="entry name" value="Glycoside hydrolase, family 65, N-terminal domain"/>
    <property type="match status" value="1"/>
</dbReference>
<accession>A0A344TG55</accession>
<dbReference type="NCBIfam" id="NF010380">
    <property type="entry name" value="PRK13807.1"/>
    <property type="match status" value="1"/>
</dbReference>
<dbReference type="InterPro" id="IPR037018">
    <property type="entry name" value="GH65_N"/>
</dbReference>
<dbReference type="RefSeq" id="WP_114066411.1">
    <property type="nucleotide sequence ID" value="NZ_CP030850.1"/>
</dbReference>
<dbReference type="InterPro" id="IPR005194">
    <property type="entry name" value="Glyco_hydro_65_C"/>
</dbReference>
<comment type="similarity">
    <text evidence="1">Belongs to the glycosyl hydrolase 65 family.</text>
</comment>
<name>A0A344TG55_9BACT</name>
<proteinExistence type="inferred from homology"/>
<dbReference type="GO" id="GO:0004553">
    <property type="term" value="F:hydrolase activity, hydrolyzing O-glycosyl compounds"/>
    <property type="evidence" value="ECO:0007669"/>
    <property type="project" value="TreeGrafter"/>
</dbReference>
<dbReference type="PIRSF" id="PIRSF036289">
    <property type="entry name" value="Glycosyl_hydrolase_malt_phosph"/>
    <property type="match status" value="1"/>
</dbReference>
<organism evidence="7 8">
    <name type="scientific">Runella rosea</name>
    <dbReference type="NCBI Taxonomy" id="2259595"/>
    <lineage>
        <taxon>Bacteria</taxon>
        <taxon>Pseudomonadati</taxon>
        <taxon>Bacteroidota</taxon>
        <taxon>Cytophagia</taxon>
        <taxon>Cytophagales</taxon>
        <taxon>Spirosomataceae</taxon>
        <taxon>Runella</taxon>
    </lineage>
</organism>
<dbReference type="Pfam" id="PF03633">
    <property type="entry name" value="Glyco_hydro_65C"/>
    <property type="match status" value="1"/>
</dbReference>
<dbReference type="Gene3D" id="2.60.420.10">
    <property type="entry name" value="Maltose phosphorylase, domain 3"/>
    <property type="match status" value="1"/>
</dbReference>
<dbReference type="InterPro" id="IPR017045">
    <property type="entry name" value="Malt_Pase/Glycosyl_Hdrlase"/>
</dbReference>
<dbReference type="SUPFAM" id="SSF48208">
    <property type="entry name" value="Six-hairpin glycosidases"/>
    <property type="match status" value="1"/>
</dbReference>
<feature type="domain" description="Glycoside hydrolase family 65 N-terminal" evidence="6">
    <location>
        <begin position="14"/>
        <end position="267"/>
    </location>
</feature>
<dbReference type="GO" id="GO:0016757">
    <property type="term" value="F:glycosyltransferase activity"/>
    <property type="evidence" value="ECO:0007669"/>
    <property type="project" value="UniProtKB-ARBA"/>
</dbReference>
<dbReference type="GO" id="GO:0030246">
    <property type="term" value="F:carbohydrate binding"/>
    <property type="evidence" value="ECO:0007669"/>
    <property type="project" value="InterPro"/>
</dbReference>
<feature type="binding site" evidence="3">
    <location>
        <begin position="601"/>
        <end position="602"/>
    </location>
    <ligand>
        <name>substrate</name>
    </ligand>
</feature>
<evidence type="ECO:0000256" key="2">
    <source>
        <dbReference type="PIRSR" id="PIRSR036289-50"/>
    </source>
</evidence>
<evidence type="ECO:0000313" key="7">
    <source>
        <dbReference type="EMBL" id="AXE17626.1"/>
    </source>
</evidence>
<dbReference type="OrthoDB" id="9758855at2"/>
<gene>
    <name evidence="7" type="ORF">DR864_07705</name>
</gene>
<dbReference type="SUPFAM" id="SSF74650">
    <property type="entry name" value="Galactose mutarotase-like"/>
    <property type="match status" value="1"/>
</dbReference>
<reference evidence="7 8" key="1">
    <citation type="submission" date="2018-07" db="EMBL/GenBank/DDBJ databases">
        <title>Genome sequencing of Runella.</title>
        <authorList>
            <person name="Baek M.-G."/>
            <person name="Yi H."/>
        </authorList>
    </citation>
    <scope>NUCLEOTIDE SEQUENCE [LARGE SCALE GENOMIC DNA]</scope>
    <source>
        <strain evidence="7 8">HYN0085</strain>
    </source>
</reference>
<dbReference type="InterPro" id="IPR005195">
    <property type="entry name" value="Glyco_hydro_65_M"/>
</dbReference>
<dbReference type="PANTHER" id="PTHR11051">
    <property type="entry name" value="GLYCOSYL HYDROLASE-RELATED"/>
    <property type="match status" value="1"/>
</dbReference>